<dbReference type="GO" id="GO:0008270">
    <property type="term" value="F:zinc ion binding"/>
    <property type="evidence" value="ECO:0007669"/>
    <property type="project" value="InterPro"/>
</dbReference>
<dbReference type="CDD" id="cd12148">
    <property type="entry name" value="fungal_TF_MHR"/>
    <property type="match status" value="1"/>
</dbReference>
<evidence type="ECO:0000256" key="4">
    <source>
        <dbReference type="ARBA" id="ARBA00023026"/>
    </source>
</evidence>
<dbReference type="InterPro" id="IPR001138">
    <property type="entry name" value="Zn2Cys6_DnaBD"/>
</dbReference>
<evidence type="ECO:0000256" key="6">
    <source>
        <dbReference type="ARBA" id="ARBA00023242"/>
    </source>
</evidence>
<dbReference type="GO" id="GO:0005634">
    <property type="term" value="C:nucleus"/>
    <property type="evidence" value="ECO:0007669"/>
    <property type="project" value="UniProtKB-SubCell"/>
</dbReference>
<dbReference type="GO" id="GO:0000981">
    <property type="term" value="F:DNA-binding transcription factor activity, RNA polymerase II-specific"/>
    <property type="evidence" value="ECO:0007669"/>
    <property type="project" value="InterPro"/>
</dbReference>
<dbReference type="PROSITE" id="PS50048">
    <property type="entry name" value="ZN2_CY6_FUNGAL_2"/>
    <property type="match status" value="1"/>
</dbReference>
<dbReference type="Pfam" id="PF00172">
    <property type="entry name" value="Zn_clus"/>
    <property type="match status" value="1"/>
</dbReference>
<dbReference type="InParanoid" id="N1JKA6"/>
<keyword evidence="6" id="KW-0539">Nucleus</keyword>
<dbReference type="InterPro" id="IPR050815">
    <property type="entry name" value="TF_fung"/>
</dbReference>
<gene>
    <name evidence="8" type="ORF">BGHDH14_bgh00449</name>
</gene>
<dbReference type="SUPFAM" id="SSF57701">
    <property type="entry name" value="Zn2/Cys6 DNA-binding domain"/>
    <property type="match status" value="1"/>
</dbReference>
<evidence type="ECO:0000313" key="9">
    <source>
        <dbReference type="Proteomes" id="UP000015441"/>
    </source>
</evidence>
<sequence length="989" mass="111472">MIFNKAKDDAMCSIPSELGSPYGLRTSNNGICVQHLHMGRTHNGSVELHTPPLDTPGYSNYTNFTQIGFQGTQAPISGTFEIESTPFNPHMSSHSDISSSMTSIPSILSQENLSQVKNNNDQVQIHGLSRKRSLTGNQYENISKIRRQEPYVGSVGLVERDELGVFIKEDKLHPIPEWSELKTKAGKERKRLPLACVTCRRRKIRCSGEEPSCKQCFRSKIPCIYKVATRKVAPRAELVATAEKRPKPSKEEIIDTLSGEAAANTAPDVNVTSLFRQHRASPPCSFDFKKCYYDDENQQELEIWSRSPFSGHAKIKEESSQILVALETEEIWLMSEGADTLPSKDIQEHLADIFFENIEGQVYNLLHKPTFMSDLRRNAIAPVLVLAVCAVSARFSTHPQINTIPNFLRGEEWAAKSRSIVMRRYEWPNITILTCLLILSLHEFGTCQGGRSWSLSGMAIRMAYALQLHRGINHDQKNLEDVSEPDFIGPETRKRVMWACFLMDRFNSSSKDKPAFIREDTISQDLPIKEQNFLLNIPGITEGLYERRLSPIPSENCGPIDARSNIGISAYLIRAAALWGRMNQCVNLANDPQSNNSSPVLDSFNRLAEEADEFASTFPDRLKLTPENFRVFKSKNLAKQFLSLHIFVQQNILFINRIILSGQRKSHQPTVSATLVDQTSCKMFRAADKISELLRTDESQFLTAPFIGYCAFLAGTIHIDGIISRDSSRKISSRLNLSTSVKHLVKIKNYWGVFDWMNETLKKKYRDCIDTYGSGYGPDQNSIDFIYYGDWFDQYPHGIINPENIDLSNIKATSQCGESFKKGLERMDQKQASDGHKSDINIAILESNKKIKKSPPAPLITNLIPELCMQIGQDINIVSPICNQISPVTPINIYHQATPFNQGYLCPPDQRVLVPQQDDQFYRNFGGIDESLCSQNLMENPTWNMQINGHGIVSYPVSSTGHWDSYTGSPVNFEQQNLSPTYGILPNIS</sequence>
<keyword evidence="3" id="KW-0805">Transcription regulation</keyword>
<dbReference type="InterPro" id="IPR036864">
    <property type="entry name" value="Zn2-C6_fun-type_DNA-bd_sf"/>
</dbReference>
<reference evidence="8 9" key="1">
    <citation type="journal article" date="2010" name="Science">
        <title>Genome expansion and gene loss in powdery mildew fungi reveal tradeoffs in extreme parasitism.</title>
        <authorList>
            <person name="Spanu P.D."/>
            <person name="Abbott J.C."/>
            <person name="Amselem J."/>
            <person name="Burgis T.A."/>
            <person name="Soanes D.M."/>
            <person name="Stueber K."/>
            <person name="Ver Loren van Themaat E."/>
            <person name="Brown J.K.M."/>
            <person name="Butcher S.A."/>
            <person name="Gurr S.J."/>
            <person name="Lebrun M.-H."/>
            <person name="Ridout C.J."/>
            <person name="Schulze-Lefert P."/>
            <person name="Talbot N.J."/>
            <person name="Ahmadinejad N."/>
            <person name="Ametz C."/>
            <person name="Barton G.R."/>
            <person name="Benjdia M."/>
            <person name="Bidzinski P."/>
            <person name="Bindschedler L.V."/>
            <person name="Both M."/>
            <person name="Brewer M.T."/>
            <person name="Cadle-Davidson L."/>
            <person name="Cadle-Davidson M.M."/>
            <person name="Collemare J."/>
            <person name="Cramer R."/>
            <person name="Frenkel O."/>
            <person name="Godfrey D."/>
            <person name="Harriman J."/>
            <person name="Hoede C."/>
            <person name="King B.C."/>
            <person name="Klages S."/>
            <person name="Kleemann J."/>
            <person name="Knoll D."/>
            <person name="Koti P.S."/>
            <person name="Kreplak J."/>
            <person name="Lopez-Ruiz F.J."/>
            <person name="Lu X."/>
            <person name="Maekawa T."/>
            <person name="Mahanil S."/>
            <person name="Micali C."/>
            <person name="Milgroom M.G."/>
            <person name="Montana G."/>
            <person name="Noir S."/>
            <person name="O'Connell R.J."/>
            <person name="Oberhaensli S."/>
            <person name="Parlange F."/>
            <person name="Pedersen C."/>
            <person name="Quesneville H."/>
            <person name="Reinhardt R."/>
            <person name="Rott M."/>
            <person name="Sacristan S."/>
            <person name="Schmidt S.M."/>
            <person name="Schoen M."/>
            <person name="Skamnioti P."/>
            <person name="Sommer H."/>
            <person name="Stephens A."/>
            <person name="Takahara H."/>
            <person name="Thordal-Christensen H."/>
            <person name="Vigouroux M."/>
            <person name="Wessling R."/>
            <person name="Wicker T."/>
            <person name="Panstruga R."/>
        </authorList>
    </citation>
    <scope>NUCLEOTIDE SEQUENCE [LARGE SCALE GENOMIC DNA]</scope>
    <source>
        <strain evidence="8">DH14</strain>
    </source>
</reference>
<keyword evidence="4" id="KW-0843">Virulence</keyword>
<evidence type="ECO:0000313" key="8">
    <source>
        <dbReference type="EMBL" id="CCU80218.1"/>
    </source>
</evidence>
<feature type="domain" description="Zn(2)-C6 fungal-type" evidence="7">
    <location>
        <begin position="195"/>
        <end position="225"/>
    </location>
</feature>
<evidence type="ECO:0000256" key="1">
    <source>
        <dbReference type="ARBA" id="ARBA00004123"/>
    </source>
</evidence>
<keyword evidence="9" id="KW-1185">Reference proteome</keyword>
<evidence type="ECO:0000256" key="3">
    <source>
        <dbReference type="ARBA" id="ARBA00023015"/>
    </source>
</evidence>
<keyword evidence="5" id="KW-0804">Transcription</keyword>
<dbReference type="SMART" id="SM00066">
    <property type="entry name" value="GAL4"/>
    <property type="match status" value="1"/>
</dbReference>
<dbReference type="PANTHER" id="PTHR47338:SF27">
    <property type="entry name" value="ZN(II)2CYS6 TRANSCRIPTION FACTOR (EUROFUNG)"/>
    <property type="match status" value="1"/>
</dbReference>
<keyword evidence="2" id="KW-0479">Metal-binding</keyword>
<evidence type="ECO:0000256" key="5">
    <source>
        <dbReference type="ARBA" id="ARBA00023163"/>
    </source>
</evidence>
<dbReference type="PANTHER" id="PTHR47338">
    <property type="entry name" value="ZN(II)2CYS6 TRANSCRIPTION FACTOR (EUROFUNG)-RELATED"/>
    <property type="match status" value="1"/>
</dbReference>
<dbReference type="PROSITE" id="PS00463">
    <property type="entry name" value="ZN2_CY6_FUNGAL_1"/>
    <property type="match status" value="1"/>
</dbReference>
<dbReference type="AlphaFoldDB" id="N1JKA6"/>
<dbReference type="EMBL" id="CAUH01004596">
    <property type="protein sequence ID" value="CCU80218.1"/>
    <property type="molecule type" value="Genomic_DNA"/>
</dbReference>
<protein>
    <submittedName>
        <fullName evidence="8">Zinc finger transcription factor 1</fullName>
    </submittedName>
</protein>
<dbReference type="Gene3D" id="4.10.240.10">
    <property type="entry name" value="Zn(2)-C6 fungal-type DNA-binding domain"/>
    <property type="match status" value="1"/>
</dbReference>
<evidence type="ECO:0000256" key="2">
    <source>
        <dbReference type="ARBA" id="ARBA00022723"/>
    </source>
</evidence>
<dbReference type="SMART" id="SM00906">
    <property type="entry name" value="Fungal_trans"/>
    <property type="match status" value="1"/>
</dbReference>
<dbReference type="STRING" id="546991.N1JKA6"/>
<proteinExistence type="predicted"/>
<evidence type="ECO:0000259" key="7">
    <source>
        <dbReference type="PROSITE" id="PS50048"/>
    </source>
</evidence>
<dbReference type="Pfam" id="PF04082">
    <property type="entry name" value="Fungal_trans"/>
    <property type="match status" value="1"/>
</dbReference>
<comment type="subcellular location">
    <subcellularLocation>
        <location evidence="1">Nucleus</location>
    </subcellularLocation>
</comment>
<dbReference type="InterPro" id="IPR007219">
    <property type="entry name" value="XnlR_reg_dom"/>
</dbReference>
<dbReference type="HOGENOM" id="CLU_289056_0_0_1"/>
<dbReference type="OrthoDB" id="39175at2759"/>
<dbReference type="GO" id="GO:0003677">
    <property type="term" value="F:DNA binding"/>
    <property type="evidence" value="ECO:0007669"/>
    <property type="project" value="InterPro"/>
</dbReference>
<dbReference type="GO" id="GO:0006351">
    <property type="term" value="P:DNA-templated transcription"/>
    <property type="evidence" value="ECO:0007669"/>
    <property type="project" value="InterPro"/>
</dbReference>
<accession>N1JKA6</accession>
<organism evidence="8 9">
    <name type="scientific">Blumeria graminis f. sp. hordei (strain DH14)</name>
    <name type="common">Barley powdery mildew</name>
    <name type="synonym">Oidium monilioides f. sp. hordei</name>
    <dbReference type="NCBI Taxonomy" id="546991"/>
    <lineage>
        <taxon>Eukaryota</taxon>
        <taxon>Fungi</taxon>
        <taxon>Dikarya</taxon>
        <taxon>Ascomycota</taxon>
        <taxon>Pezizomycotina</taxon>
        <taxon>Leotiomycetes</taxon>
        <taxon>Erysiphales</taxon>
        <taxon>Erysiphaceae</taxon>
        <taxon>Blumeria</taxon>
        <taxon>Blumeria hordei</taxon>
    </lineage>
</organism>
<name>N1JKA6_BLUG1</name>
<dbReference type="CDD" id="cd00067">
    <property type="entry name" value="GAL4"/>
    <property type="match status" value="1"/>
</dbReference>
<dbReference type="Proteomes" id="UP000015441">
    <property type="component" value="Unassembled WGS sequence"/>
</dbReference>
<dbReference type="eggNOG" id="ENOG502QR2H">
    <property type="taxonomic scope" value="Eukaryota"/>
</dbReference>
<comment type="caution">
    <text evidence="8">The sequence shown here is derived from an EMBL/GenBank/DDBJ whole genome shotgun (WGS) entry which is preliminary data.</text>
</comment>